<keyword evidence="10" id="KW-1185">Reference proteome</keyword>
<dbReference type="AlphaFoldDB" id="A0A813Y7H7"/>
<dbReference type="GO" id="GO:0004674">
    <property type="term" value="F:protein serine/threonine kinase activity"/>
    <property type="evidence" value="ECO:0007669"/>
    <property type="project" value="UniProtKB-KW"/>
</dbReference>
<protein>
    <recommendedName>
        <fullName evidence="8">Protein kinase domain-containing protein</fullName>
    </recommendedName>
</protein>
<accession>A0A813Y7H7</accession>
<evidence type="ECO:0000259" key="8">
    <source>
        <dbReference type="PROSITE" id="PS50011"/>
    </source>
</evidence>
<keyword evidence="2" id="KW-0808">Transferase</keyword>
<dbReference type="GO" id="GO:0007059">
    <property type="term" value="P:chromosome segregation"/>
    <property type="evidence" value="ECO:0007669"/>
    <property type="project" value="TreeGrafter"/>
</dbReference>
<dbReference type="InterPro" id="IPR008271">
    <property type="entry name" value="Ser/Thr_kinase_AS"/>
</dbReference>
<dbReference type="SMART" id="SM00220">
    <property type="entry name" value="S_TKc"/>
    <property type="match status" value="1"/>
</dbReference>
<dbReference type="InterPro" id="IPR017441">
    <property type="entry name" value="Protein_kinase_ATP_BS"/>
</dbReference>
<comment type="caution">
    <text evidence="9">The sequence shown here is derived from an EMBL/GenBank/DDBJ whole genome shotgun (WGS) entry which is preliminary data.</text>
</comment>
<dbReference type="Proteomes" id="UP000663828">
    <property type="component" value="Unassembled WGS sequence"/>
</dbReference>
<dbReference type="GO" id="GO:0034501">
    <property type="term" value="P:protein localization to kinetochore"/>
    <property type="evidence" value="ECO:0007669"/>
    <property type="project" value="TreeGrafter"/>
</dbReference>
<evidence type="ECO:0000313" key="10">
    <source>
        <dbReference type="Proteomes" id="UP000663828"/>
    </source>
</evidence>
<comment type="similarity">
    <text evidence="7">Belongs to the protein kinase superfamily.</text>
</comment>
<keyword evidence="1 7" id="KW-0723">Serine/threonine-protein kinase</keyword>
<proteinExistence type="inferred from homology"/>
<evidence type="ECO:0000256" key="7">
    <source>
        <dbReference type="RuleBase" id="RU000304"/>
    </source>
</evidence>
<feature type="binding site" evidence="6">
    <location>
        <position position="63"/>
    </location>
    <ligand>
        <name>ATP</name>
        <dbReference type="ChEBI" id="CHEBI:30616"/>
    </ligand>
</feature>
<evidence type="ECO:0000256" key="4">
    <source>
        <dbReference type="ARBA" id="ARBA00022777"/>
    </source>
</evidence>
<evidence type="ECO:0000256" key="1">
    <source>
        <dbReference type="ARBA" id="ARBA00022527"/>
    </source>
</evidence>
<dbReference type="EMBL" id="CAJNOR010000325">
    <property type="protein sequence ID" value="CAF0880499.1"/>
    <property type="molecule type" value="Genomic_DNA"/>
</dbReference>
<dbReference type="PROSITE" id="PS50011">
    <property type="entry name" value="PROTEIN_KINASE_DOM"/>
    <property type="match status" value="1"/>
</dbReference>
<dbReference type="InterPro" id="IPR011009">
    <property type="entry name" value="Kinase-like_dom_sf"/>
</dbReference>
<dbReference type="InterPro" id="IPR000719">
    <property type="entry name" value="Prot_kinase_dom"/>
</dbReference>
<keyword evidence="5 6" id="KW-0067">ATP-binding</keyword>
<dbReference type="GO" id="GO:0033316">
    <property type="term" value="P:meiotic spindle assembly checkpoint signaling"/>
    <property type="evidence" value="ECO:0007669"/>
    <property type="project" value="TreeGrafter"/>
</dbReference>
<dbReference type="GO" id="GO:0007094">
    <property type="term" value="P:mitotic spindle assembly checkpoint signaling"/>
    <property type="evidence" value="ECO:0007669"/>
    <property type="project" value="TreeGrafter"/>
</dbReference>
<dbReference type="PANTHER" id="PTHR22974">
    <property type="entry name" value="MIXED LINEAGE PROTEIN KINASE"/>
    <property type="match status" value="1"/>
</dbReference>
<organism evidence="9 10">
    <name type="scientific">Adineta ricciae</name>
    <name type="common">Rotifer</name>
    <dbReference type="NCBI Taxonomy" id="249248"/>
    <lineage>
        <taxon>Eukaryota</taxon>
        <taxon>Metazoa</taxon>
        <taxon>Spiralia</taxon>
        <taxon>Gnathifera</taxon>
        <taxon>Rotifera</taxon>
        <taxon>Eurotatoria</taxon>
        <taxon>Bdelloidea</taxon>
        <taxon>Adinetida</taxon>
        <taxon>Adinetidae</taxon>
        <taxon>Adineta</taxon>
    </lineage>
</organism>
<feature type="domain" description="Protein kinase" evidence="8">
    <location>
        <begin position="35"/>
        <end position="293"/>
    </location>
</feature>
<dbReference type="SUPFAM" id="SSF56112">
    <property type="entry name" value="Protein kinase-like (PK-like)"/>
    <property type="match status" value="1"/>
</dbReference>
<evidence type="ECO:0000313" key="9">
    <source>
        <dbReference type="EMBL" id="CAF0880499.1"/>
    </source>
</evidence>
<dbReference type="Pfam" id="PF00069">
    <property type="entry name" value="Pkinase"/>
    <property type="match status" value="1"/>
</dbReference>
<evidence type="ECO:0000256" key="5">
    <source>
        <dbReference type="ARBA" id="ARBA00022840"/>
    </source>
</evidence>
<evidence type="ECO:0000256" key="2">
    <source>
        <dbReference type="ARBA" id="ARBA00022679"/>
    </source>
</evidence>
<dbReference type="PROSITE" id="PS00108">
    <property type="entry name" value="PROTEIN_KINASE_ST"/>
    <property type="match status" value="1"/>
</dbReference>
<evidence type="ECO:0000256" key="6">
    <source>
        <dbReference type="PROSITE-ProRule" id="PRU10141"/>
    </source>
</evidence>
<dbReference type="Gene3D" id="1.10.510.10">
    <property type="entry name" value="Transferase(Phosphotransferase) domain 1"/>
    <property type="match status" value="1"/>
</dbReference>
<dbReference type="PANTHER" id="PTHR22974:SF21">
    <property type="entry name" value="DUAL SPECIFICITY PROTEIN KINASE TTK"/>
    <property type="match status" value="1"/>
</dbReference>
<evidence type="ECO:0000256" key="3">
    <source>
        <dbReference type="ARBA" id="ARBA00022741"/>
    </source>
</evidence>
<dbReference type="PROSITE" id="PS00107">
    <property type="entry name" value="PROTEIN_KINASE_ATP"/>
    <property type="match status" value="1"/>
</dbReference>
<keyword evidence="4" id="KW-0418">Kinase</keyword>
<dbReference type="GO" id="GO:0000776">
    <property type="term" value="C:kinetochore"/>
    <property type="evidence" value="ECO:0007669"/>
    <property type="project" value="TreeGrafter"/>
</dbReference>
<keyword evidence="3 6" id="KW-0547">Nucleotide-binding</keyword>
<dbReference type="GO" id="GO:0005634">
    <property type="term" value="C:nucleus"/>
    <property type="evidence" value="ECO:0007669"/>
    <property type="project" value="TreeGrafter"/>
</dbReference>
<reference evidence="9" key="1">
    <citation type="submission" date="2021-02" db="EMBL/GenBank/DDBJ databases">
        <authorList>
            <person name="Nowell W R."/>
        </authorList>
    </citation>
    <scope>NUCLEOTIDE SEQUENCE</scope>
</reference>
<name>A0A813Y7H7_ADIRI</name>
<gene>
    <name evidence="9" type="ORF">XAT740_LOCUS6973</name>
</gene>
<dbReference type="GO" id="GO:0004712">
    <property type="term" value="F:protein serine/threonine/tyrosine kinase activity"/>
    <property type="evidence" value="ECO:0007669"/>
    <property type="project" value="TreeGrafter"/>
</dbReference>
<dbReference type="GO" id="GO:0005524">
    <property type="term" value="F:ATP binding"/>
    <property type="evidence" value="ECO:0007669"/>
    <property type="project" value="UniProtKB-UniRule"/>
</dbReference>
<sequence length="299" mass="33959">MGGKHIKNQIAPRRPDPTEYVWLERQTFHIRGDEYTLLRRLGNGSFGSVWVSTTPSGFYAAVKVFDLRRRRSASKALHLTRSFETEIRMAYEMRNAGNYAATIYGFEFDRQRNVALIAMELGDDSLKSRVQALHRSHRGSETAGYDYISSSDRKNIWLQLVEIVLALDRLHVIHRDLKPSNLVFFGPVMKLIDFGISQKEYSPHEPLIGDRCYAAPECLSGGAPITTKADIWSAGGILYYMTYGSKPYYRSPLPPPNSATTRSVLVQEVIHHCLRRNLHRRANHQWLAQHPLSSGTALG</sequence>